<comment type="caution">
    <text evidence="1">The sequence shown here is derived from an EMBL/GenBank/DDBJ whole genome shotgun (WGS) entry which is preliminary data.</text>
</comment>
<protein>
    <recommendedName>
        <fullName evidence="3">DUF2190 domain-containing protein</fullName>
    </recommendedName>
</protein>
<dbReference type="EMBL" id="AATP01000009">
    <property type="protein sequence ID" value="EAU40165.1"/>
    <property type="molecule type" value="Genomic_DNA"/>
</dbReference>
<gene>
    <name evidence="1" type="ORF">FP2506_11432</name>
</gene>
<name>Q0FYZ3_9HYPH</name>
<evidence type="ECO:0000313" key="1">
    <source>
        <dbReference type="EMBL" id="EAU40165.1"/>
    </source>
</evidence>
<keyword evidence="2" id="KW-1185">Reference proteome</keyword>
<sequence length="127" mass="12971">MSYTNNLDIRSFEAAAAIAGNLIVTGDATGKVSTAGAKQGFGIAERVGCEAGDMADVVCSGWYEVTCGGDLDFDDPVTADAQGRAVKAVPVAGETVRIVGFMRREAVLGDIAPIHVAPSLLVTPATV</sequence>
<reference evidence="1 2" key="1">
    <citation type="journal article" date="2010" name="J. Bacteriol.">
        <title>Genome sequence of Fulvimarina pelagi HTCC2506T, a Mn(II)-oxidizing alphaproteobacterium possessing an aerobic anoxygenic photosynthetic gene cluster and Xanthorhodopsin.</title>
        <authorList>
            <person name="Kang I."/>
            <person name="Oh H.M."/>
            <person name="Lim S.I."/>
            <person name="Ferriera S."/>
            <person name="Giovannoni S.J."/>
            <person name="Cho J.C."/>
        </authorList>
    </citation>
    <scope>NUCLEOTIDE SEQUENCE [LARGE SCALE GENOMIC DNA]</scope>
    <source>
        <strain evidence="1 2">HTCC2506</strain>
    </source>
</reference>
<organism evidence="1 2">
    <name type="scientific">Fulvimarina pelagi HTCC2506</name>
    <dbReference type="NCBI Taxonomy" id="314231"/>
    <lineage>
        <taxon>Bacteria</taxon>
        <taxon>Pseudomonadati</taxon>
        <taxon>Pseudomonadota</taxon>
        <taxon>Alphaproteobacteria</taxon>
        <taxon>Hyphomicrobiales</taxon>
        <taxon>Aurantimonadaceae</taxon>
        <taxon>Fulvimarina</taxon>
    </lineage>
</organism>
<dbReference type="HOGENOM" id="CLU_158629_0_0_5"/>
<evidence type="ECO:0000313" key="2">
    <source>
        <dbReference type="Proteomes" id="UP000004310"/>
    </source>
</evidence>
<dbReference type="RefSeq" id="WP_007067421.1">
    <property type="nucleotide sequence ID" value="NZ_DS022272.1"/>
</dbReference>
<accession>Q0FYZ3</accession>
<dbReference type="AlphaFoldDB" id="Q0FYZ3"/>
<proteinExistence type="predicted"/>
<dbReference type="Proteomes" id="UP000004310">
    <property type="component" value="Unassembled WGS sequence"/>
</dbReference>
<dbReference type="STRING" id="217511.GCA_001463845_01027"/>
<evidence type="ECO:0008006" key="3">
    <source>
        <dbReference type="Google" id="ProtNLM"/>
    </source>
</evidence>
<dbReference type="eggNOG" id="ENOG5033H3P">
    <property type="taxonomic scope" value="Bacteria"/>
</dbReference>